<gene>
    <name evidence="11" type="ORF">SAMN02745114_00530</name>
</gene>
<evidence type="ECO:0000256" key="1">
    <source>
        <dbReference type="ARBA" id="ARBA00012417"/>
    </source>
</evidence>
<sequence length="341" mass="38390">MAKVGEAELKNQIKAGDFSNVYMIYGEEDYLKEFYVNKLKNKLVEPAFADFNFHQYDGKKTPISEILNDADMMPMMAEYSLLLVNDYPFDKSKEDIEKVKNYLKDINPSAVVVFLFTQIEVNAKFKTLENAIAKAGTVVNLEKRTEGELAKLIISSAKKRGCSIDTANAKYMISLVGNDIKTIFNELEKMCSFVGEGEITRKIIDDLAVKCLQARVFDLSKFILAGNSDGAYEVLRVLFAQKEEPIAVLSVISSCYIDMYRVKCAIASGEGENSIAGYFNYKGREWLIRNAVRDSKKLSLENLRSAIDALSKTDELLKSTSIDKNLLLEETVMKLLMLRNG</sequence>
<evidence type="ECO:0000256" key="6">
    <source>
        <dbReference type="ARBA" id="ARBA00022932"/>
    </source>
</evidence>
<dbReference type="InterPro" id="IPR008921">
    <property type="entry name" value="DNA_pol3_clamp-load_cplx_C"/>
</dbReference>
<keyword evidence="6" id="KW-0239">DNA-directed DNA polymerase</keyword>
<protein>
    <recommendedName>
        <fullName evidence="2">DNA polymerase III subunit delta</fullName>
        <ecNumber evidence="1">2.7.7.7</ecNumber>
    </recommendedName>
</protein>
<name>A0A1T4KLR9_9FIRM</name>
<keyword evidence="12" id="KW-1185">Reference proteome</keyword>
<evidence type="ECO:0000256" key="5">
    <source>
        <dbReference type="ARBA" id="ARBA00022705"/>
    </source>
</evidence>
<dbReference type="InterPro" id="IPR005790">
    <property type="entry name" value="DNA_polIII_delta"/>
</dbReference>
<dbReference type="PANTHER" id="PTHR34388:SF1">
    <property type="entry name" value="DNA POLYMERASE III SUBUNIT DELTA"/>
    <property type="match status" value="1"/>
</dbReference>
<dbReference type="Gene3D" id="1.20.272.10">
    <property type="match status" value="1"/>
</dbReference>
<feature type="domain" description="DNA polymerase III delta N-terminal" evidence="9">
    <location>
        <begin position="22"/>
        <end position="130"/>
    </location>
</feature>
<keyword evidence="3" id="KW-0808">Transferase</keyword>
<dbReference type="RefSeq" id="WP_078768033.1">
    <property type="nucleotide sequence ID" value="NZ_FUWW01000004.1"/>
</dbReference>
<dbReference type="OrthoDB" id="9775929at2"/>
<dbReference type="Proteomes" id="UP000190657">
    <property type="component" value="Unassembled WGS sequence"/>
</dbReference>
<dbReference type="AlphaFoldDB" id="A0A1T4KLR9"/>
<keyword evidence="4" id="KW-0548">Nucleotidyltransferase</keyword>
<dbReference type="PANTHER" id="PTHR34388">
    <property type="entry name" value="DNA POLYMERASE III SUBUNIT DELTA"/>
    <property type="match status" value="1"/>
</dbReference>
<dbReference type="STRING" id="290054.SAMN02745114_00530"/>
<evidence type="ECO:0000259" key="9">
    <source>
        <dbReference type="Pfam" id="PF06144"/>
    </source>
</evidence>
<evidence type="ECO:0000259" key="10">
    <source>
        <dbReference type="Pfam" id="PF21694"/>
    </source>
</evidence>
<organism evidence="11 12">
    <name type="scientific">Eubacterium coprostanoligenes</name>
    <dbReference type="NCBI Taxonomy" id="290054"/>
    <lineage>
        <taxon>Bacteria</taxon>
        <taxon>Bacillati</taxon>
        <taxon>Bacillota</taxon>
        <taxon>Clostridia</taxon>
        <taxon>Eubacteriales</taxon>
        <taxon>Eubacteriaceae</taxon>
        <taxon>Eubacterium</taxon>
    </lineage>
</organism>
<dbReference type="InterPro" id="IPR027417">
    <property type="entry name" value="P-loop_NTPase"/>
</dbReference>
<evidence type="ECO:0000256" key="7">
    <source>
        <dbReference type="ARBA" id="ARBA00034754"/>
    </source>
</evidence>
<accession>A0A1T4KLR9</accession>
<reference evidence="12" key="1">
    <citation type="submission" date="2017-02" db="EMBL/GenBank/DDBJ databases">
        <authorList>
            <person name="Varghese N."/>
            <person name="Submissions S."/>
        </authorList>
    </citation>
    <scope>NUCLEOTIDE SEQUENCE [LARGE SCALE GENOMIC DNA]</scope>
    <source>
        <strain evidence="12">ATCC 51222</strain>
    </source>
</reference>
<keyword evidence="5" id="KW-0235">DNA replication</keyword>
<dbReference type="Pfam" id="PF21694">
    <property type="entry name" value="DNA_pol3_delta_C"/>
    <property type="match status" value="1"/>
</dbReference>
<dbReference type="EMBL" id="FUWW01000004">
    <property type="protein sequence ID" value="SJZ43346.1"/>
    <property type="molecule type" value="Genomic_DNA"/>
</dbReference>
<dbReference type="NCBIfam" id="TIGR01128">
    <property type="entry name" value="holA"/>
    <property type="match status" value="1"/>
</dbReference>
<comment type="similarity">
    <text evidence="7">Belongs to the DNA polymerase HolA subunit family.</text>
</comment>
<evidence type="ECO:0000313" key="11">
    <source>
        <dbReference type="EMBL" id="SJZ43346.1"/>
    </source>
</evidence>
<comment type="catalytic activity">
    <reaction evidence="8">
        <text>DNA(n) + a 2'-deoxyribonucleoside 5'-triphosphate = DNA(n+1) + diphosphate</text>
        <dbReference type="Rhea" id="RHEA:22508"/>
        <dbReference type="Rhea" id="RHEA-COMP:17339"/>
        <dbReference type="Rhea" id="RHEA-COMP:17340"/>
        <dbReference type="ChEBI" id="CHEBI:33019"/>
        <dbReference type="ChEBI" id="CHEBI:61560"/>
        <dbReference type="ChEBI" id="CHEBI:173112"/>
        <dbReference type="EC" id="2.7.7.7"/>
    </reaction>
</comment>
<dbReference type="Gene3D" id="3.40.50.300">
    <property type="entry name" value="P-loop containing nucleotide triphosphate hydrolases"/>
    <property type="match status" value="1"/>
</dbReference>
<dbReference type="GO" id="GO:0009360">
    <property type="term" value="C:DNA polymerase III complex"/>
    <property type="evidence" value="ECO:0007669"/>
    <property type="project" value="InterPro"/>
</dbReference>
<dbReference type="InterPro" id="IPR010372">
    <property type="entry name" value="DNA_pol3_delta_N"/>
</dbReference>
<dbReference type="Pfam" id="PF06144">
    <property type="entry name" value="DNA_pol3_delta"/>
    <property type="match status" value="1"/>
</dbReference>
<feature type="domain" description="DNA polymerase III delta subunit-like C-terminal" evidence="10">
    <location>
        <begin position="214"/>
        <end position="335"/>
    </location>
</feature>
<dbReference type="SUPFAM" id="SSF52540">
    <property type="entry name" value="P-loop containing nucleoside triphosphate hydrolases"/>
    <property type="match status" value="1"/>
</dbReference>
<dbReference type="EC" id="2.7.7.7" evidence="1"/>
<dbReference type="SUPFAM" id="SSF48019">
    <property type="entry name" value="post-AAA+ oligomerization domain-like"/>
    <property type="match status" value="1"/>
</dbReference>
<evidence type="ECO:0000256" key="2">
    <source>
        <dbReference type="ARBA" id="ARBA00017703"/>
    </source>
</evidence>
<evidence type="ECO:0000313" key="12">
    <source>
        <dbReference type="Proteomes" id="UP000190657"/>
    </source>
</evidence>
<dbReference type="InterPro" id="IPR048466">
    <property type="entry name" value="DNA_pol3_delta-like_C"/>
</dbReference>
<evidence type="ECO:0000256" key="8">
    <source>
        <dbReference type="ARBA" id="ARBA00049244"/>
    </source>
</evidence>
<dbReference type="GO" id="GO:0006261">
    <property type="term" value="P:DNA-templated DNA replication"/>
    <property type="evidence" value="ECO:0007669"/>
    <property type="project" value="TreeGrafter"/>
</dbReference>
<dbReference type="Gene3D" id="1.10.8.60">
    <property type="match status" value="1"/>
</dbReference>
<dbReference type="GO" id="GO:0003887">
    <property type="term" value="F:DNA-directed DNA polymerase activity"/>
    <property type="evidence" value="ECO:0007669"/>
    <property type="project" value="UniProtKB-KW"/>
</dbReference>
<evidence type="ECO:0000256" key="4">
    <source>
        <dbReference type="ARBA" id="ARBA00022695"/>
    </source>
</evidence>
<evidence type="ECO:0000256" key="3">
    <source>
        <dbReference type="ARBA" id="ARBA00022679"/>
    </source>
</evidence>
<dbReference type="GO" id="GO:0003677">
    <property type="term" value="F:DNA binding"/>
    <property type="evidence" value="ECO:0007669"/>
    <property type="project" value="InterPro"/>
</dbReference>
<proteinExistence type="inferred from homology"/>